<dbReference type="GeneID" id="30968558"/>
<sequence length="241" mass="28090">MSSEKKLEKNHSVDYLYSSSHSICFNAALSNSYIQNFYDYCDTNKINLPDQLQFKDSQNAKHLRFCANCNNIYLPGVNVTIRVKFDKANPKIKNRIRQNKQTKQTKQTKQPESNVKVQSNQIIGKWKPRKRVLSYKCTLCNHELLIPLLTPTSQKKTNFIKENPLKSKNTSKDPRVYNNSNSNKNIDENSKNAPFTDKNIHLDSKSLTKKKRKKQKHSLIDIIQNKKSKNQKSLEMSDFFM</sequence>
<organism evidence="2 4">
    <name type="scientific">Ascoidea rubescens DSM 1968</name>
    <dbReference type="NCBI Taxonomy" id="1344418"/>
    <lineage>
        <taxon>Eukaryota</taxon>
        <taxon>Fungi</taxon>
        <taxon>Dikarya</taxon>
        <taxon>Ascomycota</taxon>
        <taxon>Saccharomycotina</taxon>
        <taxon>Saccharomycetes</taxon>
        <taxon>Ascoideaceae</taxon>
        <taxon>Ascoidea</taxon>
    </lineage>
</organism>
<evidence type="ECO:0000256" key="1">
    <source>
        <dbReference type="SAM" id="MobiDB-lite"/>
    </source>
</evidence>
<protein>
    <recommendedName>
        <fullName evidence="5">Rpr2-domain-containing protein</fullName>
    </recommendedName>
</protein>
<feature type="region of interest" description="Disordered" evidence="1">
    <location>
        <begin position="95"/>
        <end position="120"/>
    </location>
</feature>
<feature type="compositionally biased region" description="Basic residues" evidence="1">
    <location>
        <begin position="207"/>
        <end position="217"/>
    </location>
</feature>
<dbReference type="Proteomes" id="UP000095038">
    <property type="component" value="Unassembled WGS sequence"/>
</dbReference>
<feature type="compositionally biased region" description="Polar residues" evidence="1">
    <location>
        <begin position="111"/>
        <end position="120"/>
    </location>
</feature>
<feature type="region of interest" description="Disordered" evidence="1">
    <location>
        <begin position="159"/>
        <end position="219"/>
    </location>
</feature>
<reference evidence="4" key="2">
    <citation type="submission" date="2016-05" db="EMBL/GenBank/DDBJ databases">
        <title>Comparative genomics of biotechnologically important yeasts.</title>
        <authorList>
            <consortium name="DOE Joint Genome Institute"/>
            <person name="Riley R."/>
            <person name="Haridas S."/>
            <person name="Wolfe K.H."/>
            <person name="Lopes M.R."/>
            <person name="Hittinger C.T."/>
            <person name="Goker M."/>
            <person name="Salamov A."/>
            <person name="Wisecaver J."/>
            <person name="Long T.M."/>
            <person name="Aerts A.L."/>
            <person name="Barry K."/>
            <person name="Choi C."/>
            <person name="Clum A."/>
            <person name="Coughlan A.Y."/>
            <person name="Deshpande S."/>
            <person name="Douglass A.P."/>
            <person name="Hanson S.J."/>
            <person name="Klenk H.-P."/>
            <person name="Labutti K."/>
            <person name="Lapidus A."/>
            <person name="Lindquist E."/>
            <person name="Lipzen A."/>
            <person name="Meier-Kolthoff J.P."/>
            <person name="Ohm R.A."/>
            <person name="Otillar R.P."/>
            <person name="Pangilinan J."/>
            <person name="Peng Y."/>
            <person name="Rokas A."/>
            <person name="Rosa C.A."/>
            <person name="Scheuner C."/>
            <person name="Sibirny A.A."/>
            <person name="Slot J.C."/>
            <person name="Stielow J.B."/>
            <person name="Sun H."/>
            <person name="Kurtzman C.P."/>
            <person name="Blackwell M."/>
            <person name="Grigoriev I.V."/>
            <person name="Jeffries T.W."/>
        </authorList>
    </citation>
    <scope>NUCLEOTIDE SEQUENCE [LARGE SCALE GENOMIC DNA]</scope>
    <source>
        <strain evidence="4">DSM 1968</strain>
    </source>
</reference>
<dbReference type="Pfam" id="PF04032">
    <property type="entry name" value="Rpr2"/>
    <property type="match status" value="1"/>
</dbReference>
<dbReference type="GeneID" id="30965309"/>
<dbReference type="RefSeq" id="XP_020048985.1">
    <property type="nucleotide sequence ID" value="XM_020191673.1"/>
</dbReference>
<dbReference type="EMBL" id="KV454477">
    <property type="protein sequence ID" value="ODV62678.1"/>
    <property type="molecule type" value="Genomic_DNA"/>
</dbReference>
<name>A0A1D2VGL0_9ASCO</name>
<evidence type="ECO:0000313" key="4">
    <source>
        <dbReference type="Proteomes" id="UP000095038"/>
    </source>
</evidence>
<keyword evidence="4" id="KW-1185">Reference proteome</keyword>
<dbReference type="EMBL" id="KV454481">
    <property type="protein sequence ID" value="ODV60633.1"/>
    <property type="molecule type" value="Genomic_DNA"/>
</dbReference>
<dbReference type="AlphaFoldDB" id="A0A1D2VGL0"/>
<evidence type="ECO:0000313" key="2">
    <source>
        <dbReference type="EMBL" id="ODV60633.1"/>
    </source>
</evidence>
<dbReference type="GO" id="GO:0006396">
    <property type="term" value="P:RNA processing"/>
    <property type="evidence" value="ECO:0007669"/>
    <property type="project" value="InterPro"/>
</dbReference>
<evidence type="ECO:0008006" key="5">
    <source>
        <dbReference type="Google" id="ProtNLM"/>
    </source>
</evidence>
<dbReference type="RefSeq" id="XP_020046940.1">
    <property type="nucleotide sequence ID" value="XM_020194922.1"/>
</dbReference>
<reference evidence="2" key="1">
    <citation type="journal article" date="2016" name="Proc. Natl. Acad. Sci. U.S.A.">
        <title>Comparative genomics of biotechnologically important yeasts.</title>
        <authorList>
            <person name="Riley R."/>
            <person name="Haridas S."/>
            <person name="Wolfe K.H."/>
            <person name="Lopes M.R."/>
            <person name="Hittinger C.T."/>
            <person name="Goeker M."/>
            <person name="Salamov A.A."/>
            <person name="Wisecaver J.H."/>
            <person name="Long T.M."/>
            <person name="Calvey C.H."/>
            <person name="Aerts A.L."/>
            <person name="Barry K.W."/>
            <person name="Choi C."/>
            <person name="Clum A."/>
            <person name="Coughlan A.Y."/>
            <person name="Deshpande S."/>
            <person name="Douglass A.P."/>
            <person name="Hanson S.J."/>
            <person name="Klenk H.-P."/>
            <person name="LaButti K.M."/>
            <person name="Lapidus A."/>
            <person name="Lindquist E.A."/>
            <person name="Lipzen A.M."/>
            <person name="Meier-Kolthoff J.P."/>
            <person name="Ohm R.A."/>
            <person name="Otillar R.P."/>
            <person name="Pangilinan J.L."/>
            <person name="Peng Y."/>
            <person name="Rokas A."/>
            <person name="Rosa C.A."/>
            <person name="Scheuner C."/>
            <person name="Sibirny A.A."/>
            <person name="Slot J.C."/>
            <person name="Stielow J.B."/>
            <person name="Sun H."/>
            <person name="Kurtzman C.P."/>
            <person name="Blackwell M."/>
            <person name="Grigoriev I.V."/>
            <person name="Jeffries T.W."/>
        </authorList>
    </citation>
    <scope>NUCLEOTIDE SEQUENCE</scope>
    <source>
        <strain evidence="2">DSM 1968</strain>
    </source>
</reference>
<proteinExistence type="predicted"/>
<evidence type="ECO:0000313" key="3">
    <source>
        <dbReference type="EMBL" id="ODV62678.1"/>
    </source>
</evidence>
<accession>A0A1D2VGL0</accession>
<dbReference type="InterPro" id="IPR007175">
    <property type="entry name" value="Rpr2/Snm1/Rpp21"/>
</dbReference>
<gene>
    <name evidence="3" type="ORF">ASCRUDRAFT_69452</name>
    <name evidence="2" type="ORF">ASCRUDRAFT_86303</name>
</gene>
<feature type="compositionally biased region" description="Low complexity" evidence="1">
    <location>
        <begin position="101"/>
        <end position="110"/>
    </location>
</feature>
<dbReference type="Gene3D" id="6.20.50.20">
    <property type="match status" value="1"/>
</dbReference>